<reference evidence="2" key="1">
    <citation type="journal article" date="2014" name="Front. Microbiol.">
        <title>High frequency of phylogenetically diverse reductive dehalogenase-homologous genes in deep subseafloor sedimentary metagenomes.</title>
        <authorList>
            <person name="Kawai M."/>
            <person name="Futagami T."/>
            <person name="Toyoda A."/>
            <person name="Takaki Y."/>
            <person name="Nishi S."/>
            <person name="Hori S."/>
            <person name="Arai W."/>
            <person name="Tsubouchi T."/>
            <person name="Morono Y."/>
            <person name="Uchiyama I."/>
            <person name="Ito T."/>
            <person name="Fujiyama A."/>
            <person name="Inagaki F."/>
            <person name="Takami H."/>
        </authorList>
    </citation>
    <scope>NUCLEOTIDE SEQUENCE</scope>
    <source>
        <strain evidence="2">Expedition CK06-06</strain>
    </source>
</reference>
<proteinExistence type="predicted"/>
<dbReference type="Gene3D" id="2.130.10.10">
    <property type="entry name" value="YVTN repeat-like/Quinoprotein amine dehydrogenase"/>
    <property type="match status" value="1"/>
</dbReference>
<dbReference type="Pfam" id="PF13360">
    <property type="entry name" value="PQQ_2"/>
    <property type="match status" value="1"/>
</dbReference>
<dbReference type="InterPro" id="IPR015943">
    <property type="entry name" value="WD40/YVTN_repeat-like_dom_sf"/>
</dbReference>
<gene>
    <name evidence="2" type="ORF">S12H4_33589</name>
</gene>
<comment type="caution">
    <text evidence="2">The sequence shown here is derived from an EMBL/GenBank/DDBJ whole genome shotgun (WGS) entry which is preliminary data.</text>
</comment>
<dbReference type="InterPro" id="IPR018391">
    <property type="entry name" value="PQQ_b-propeller_rpt"/>
</dbReference>
<name>X1V4V7_9ZZZZ</name>
<organism evidence="2">
    <name type="scientific">marine sediment metagenome</name>
    <dbReference type="NCBI Taxonomy" id="412755"/>
    <lineage>
        <taxon>unclassified sequences</taxon>
        <taxon>metagenomes</taxon>
        <taxon>ecological metagenomes</taxon>
    </lineage>
</organism>
<dbReference type="InterPro" id="IPR011047">
    <property type="entry name" value="Quinoprotein_ADH-like_sf"/>
</dbReference>
<accession>X1V4V7</accession>
<dbReference type="PANTHER" id="PTHR34512">
    <property type="entry name" value="CELL SURFACE PROTEIN"/>
    <property type="match status" value="1"/>
</dbReference>
<sequence length="273" mass="29149">NNRIYVANGANLYAIDLDTGGNIWPPYLAVGNIESSPAIGSNGVIYVGDSGGNLHAIDPADGTTWWDAPLALGGVIISSPLVDANNIIYVGNDDGNVYAYQDDGQGNPPVYKWLYLTDGPIGLSSPALSNDGTLYIGSSDKKLYALSNDGEMTDPYAKHPQPMFRNNIKRTGQTRFLGPLSPFPNFSTPTGGPVRSSPAIDKDGIIYVGDNSGYINAYYPDGLPYWSDNVGAPIRSSPAIGLNNTVYFGADNGWFCAYTITGTRKWVYPTGNS</sequence>
<dbReference type="Gene3D" id="2.40.128.630">
    <property type="match status" value="1"/>
</dbReference>
<evidence type="ECO:0000313" key="2">
    <source>
        <dbReference type="EMBL" id="GAI99639.1"/>
    </source>
</evidence>
<dbReference type="SMART" id="SM00564">
    <property type="entry name" value="PQQ"/>
    <property type="match status" value="5"/>
</dbReference>
<dbReference type="EMBL" id="BARW01019806">
    <property type="protein sequence ID" value="GAI99639.1"/>
    <property type="molecule type" value="Genomic_DNA"/>
</dbReference>
<dbReference type="SUPFAM" id="SSF50998">
    <property type="entry name" value="Quinoprotein alcohol dehydrogenase-like"/>
    <property type="match status" value="1"/>
</dbReference>
<dbReference type="InterPro" id="IPR002372">
    <property type="entry name" value="PQQ_rpt_dom"/>
</dbReference>
<dbReference type="AlphaFoldDB" id="X1V4V7"/>
<evidence type="ECO:0000259" key="1">
    <source>
        <dbReference type="Pfam" id="PF13360"/>
    </source>
</evidence>
<dbReference type="PANTHER" id="PTHR34512:SF30">
    <property type="entry name" value="OUTER MEMBRANE PROTEIN ASSEMBLY FACTOR BAMB"/>
    <property type="match status" value="1"/>
</dbReference>
<feature type="non-terminal residue" evidence="2">
    <location>
        <position position="273"/>
    </location>
</feature>
<protein>
    <recommendedName>
        <fullName evidence="1">Pyrrolo-quinoline quinone repeat domain-containing protein</fullName>
    </recommendedName>
</protein>
<feature type="non-terminal residue" evidence="2">
    <location>
        <position position="1"/>
    </location>
</feature>
<feature type="domain" description="Pyrrolo-quinoline quinone repeat" evidence="1">
    <location>
        <begin position="11"/>
        <end position="172"/>
    </location>
</feature>
<dbReference type="Gene3D" id="2.40.10.480">
    <property type="match status" value="1"/>
</dbReference>